<proteinExistence type="predicted"/>
<reference evidence="1 2" key="1">
    <citation type="submission" date="2018-09" db="EMBL/GenBank/DDBJ databases">
        <title>Cohnella cavernae sp. nov., isolated from a karst cave.</title>
        <authorList>
            <person name="Zhu H."/>
        </authorList>
    </citation>
    <scope>NUCLEOTIDE SEQUENCE [LARGE SCALE GENOMIC DNA]</scope>
    <source>
        <strain evidence="1 2">K2E09-144</strain>
    </source>
</reference>
<organism evidence="1 2">
    <name type="scientific">Cohnella faecalis</name>
    <dbReference type="NCBI Taxonomy" id="2315694"/>
    <lineage>
        <taxon>Bacteria</taxon>
        <taxon>Bacillati</taxon>
        <taxon>Bacillota</taxon>
        <taxon>Bacilli</taxon>
        <taxon>Bacillales</taxon>
        <taxon>Paenibacillaceae</taxon>
        <taxon>Cohnella</taxon>
    </lineage>
</organism>
<name>A0A398CND4_9BACL</name>
<sequence length="155" mass="18090">MTFHDWFLIGFAIYAYIADNKPKIISPLYYINSKQKIASDLAINSFFQQNFVTPTDVKDFNNQIENKIGSTFVLFYETYLRGVFVDKPMLRINETDYLVIHQELFMSRAAEGIFDICKKGYQATLEWNSDIILNDTSLISLENLFPLSKFMPRIN</sequence>
<dbReference type="EMBL" id="QXJM01000030">
    <property type="protein sequence ID" value="RIE03750.1"/>
    <property type="molecule type" value="Genomic_DNA"/>
</dbReference>
<gene>
    <name evidence="1" type="ORF">D3H35_09335</name>
</gene>
<keyword evidence="2" id="KW-1185">Reference proteome</keyword>
<protein>
    <submittedName>
        <fullName evidence="1">Uncharacterized protein</fullName>
    </submittedName>
</protein>
<accession>A0A398CND4</accession>
<comment type="caution">
    <text evidence="1">The sequence shown here is derived from an EMBL/GenBank/DDBJ whole genome shotgun (WGS) entry which is preliminary data.</text>
</comment>
<dbReference type="Proteomes" id="UP000266340">
    <property type="component" value="Unassembled WGS sequence"/>
</dbReference>
<evidence type="ECO:0000313" key="2">
    <source>
        <dbReference type="Proteomes" id="UP000266340"/>
    </source>
</evidence>
<evidence type="ECO:0000313" key="1">
    <source>
        <dbReference type="EMBL" id="RIE03750.1"/>
    </source>
</evidence>
<dbReference type="AlphaFoldDB" id="A0A398CND4"/>